<feature type="transmembrane region" description="Helical" evidence="7">
    <location>
        <begin position="107"/>
        <end position="130"/>
    </location>
</feature>
<dbReference type="PANTHER" id="PTHR43163">
    <property type="entry name" value="DIPEPTIDE TRANSPORT SYSTEM PERMEASE PROTEIN DPPB-RELATED"/>
    <property type="match status" value="1"/>
</dbReference>
<dbReference type="GO" id="GO:0055085">
    <property type="term" value="P:transmembrane transport"/>
    <property type="evidence" value="ECO:0007669"/>
    <property type="project" value="InterPro"/>
</dbReference>
<dbReference type="PRINTS" id="PR00173">
    <property type="entry name" value="EDTRNSPORT"/>
</dbReference>
<feature type="transmembrane region" description="Helical" evidence="7">
    <location>
        <begin position="327"/>
        <end position="348"/>
    </location>
</feature>
<accession>A0A4R1BY28</accession>
<feature type="transmembrane region" description="Helical" evidence="7">
    <location>
        <begin position="293"/>
        <end position="315"/>
    </location>
</feature>
<feature type="domain" description="ABC transmembrane type-1" evidence="8">
    <location>
        <begin position="103"/>
        <end position="509"/>
    </location>
</feature>
<comment type="caution">
    <text evidence="9">The sequence shown here is derived from an EMBL/GenBank/DDBJ whole genome shotgun (WGS) entry which is preliminary data.</text>
</comment>
<feature type="transmembrane region" description="Helical" evidence="7">
    <location>
        <begin position="267"/>
        <end position="287"/>
    </location>
</feature>
<keyword evidence="3" id="KW-1003">Cell membrane</keyword>
<dbReference type="AlphaFoldDB" id="A0A4R1BY28"/>
<dbReference type="InterPro" id="IPR035906">
    <property type="entry name" value="MetI-like_sf"/>
</dbReference>
<gene>
    <name evidence="9" type="ORF">EPD65_13125</name>
</gene>
<dbReference type="PROSITE" id="PS50928">
    <property type="entry name" value="ABC_TM1"/>
    <property type="match status" value="1"/>
</dbReference>
<keyword evidence="10" id="KW-1185">Reference proteome</keyword>
<dbReference type="GO" id="GO:0005886">
    <property type="term" value="C:plasma membrane"/>
    <property type="evidence" value="ECO:0007669"/>
    <property type="project" value="UniProtKB-SubCell"/>
</dbReference>
<evidence type="ECO:0000256" key="3">
    <source>
        <dbReference type="ARBA" id="ARBA00022475"/>
    </source>
</evidence>
<evidence type="ECO:0000313" key="10">
    <source>
        <dbReference type="Proteomes" id="UP000295453"/>
    </source>
</evidence>
<dbReference type="EMBL" id="SJZJ01000024">
    <property type="protein sequence ID" value="TCJ22326.1"/>
    <property type="molecule type" value="Genomic_DNA"/>
</dbReference>
<dbReference type="PANTHER" id="PTHR43163:SF9">
    <property type="entry name" value="ABC TRANSPORTER PERMEASE PROTEIN"/>
    <property type="match status" value="1"/>
</dbReference>
<evidence type="ECO:0000313" key="9">
    <source>
        <dbReference type="EMBL" id="TCJ22326.1"/>
    </source>
</evidence>
<evidence type="ECO:0000256" key="2">
    <source>
        <dbReference type="ARBA" id="ARBA00022448"/>
    </source>
</evidence>
<feature type="transmembrane region" description="Helical" evidence="7">
    <location>
        <begin position="177"/>
        <end position="197"/>
    </location>
</feature>
<keyword evidence="5 7" id="KW-1133">Transmembrane helix</keyword>
<dbReference type="OrthoDB" id="147688at2"/>
<dbReference type="Gene3D" id="1.10.3720.10">
    <property type="entry name" value="MetI-like"/>
    <property type="match status" value="1"/>
</dbReference>
<evidence type="ECO:0000259" key="8">
    <source>
        <dbReference type="PROSITE" id="PS50928"/>
    </source>
</evidence>
<dbReference type="Proteomes" id="UP000295453">
    <property type="component" value="Unassembled WGS sequence"/>
</dbReference>
<keyword evidence="2 7" id="KW-0813">Transport</keyword>
<dbReference type="InterPro" id="IPR000515">
    <property type="entry name" value="MetI-like"/>
</dbReference>
<feature type="transmembrane region" description="Helical" evidence="7">
    <location>
        <begin position="382"/>
        <end position="401"/>
    </location>
</feature>
<dbReference type="Pfam" id="PF00528">
    <property type="entry name" value="BPD_transp_1"/>
    <property type="match status" value="1"/>
</dbReference>
<evidence type="ECO:0000256" key="5">
    <source>
        <dbReference type="ARBA" id="ARBA00022989"/>
    </source>
</evidence>
<sequence>MITFLVRRLTTSALVVLISSFLMYFLVAIAVDPLSTLRASTMPTLAKQQQMAHLTAVLRLDEPIITRYFDWLKGASGCLYGQCNLGTNWKTHEAVTSMLSGAVVTTVQLVLLATVIAIVVGAAIGIISALRQYSGFDYSITFLSFLMYSLPVFWVAVMLKSFLAIDFNDFIQNGGQFSAGWIIGAALVTGLAVGAACGGGRARLLRIGGITAALVAALMLYSNVSDFFVRPSSGSPLDLIKVLLISVAIAFGVTTLSTGLRNRKALYTSLTVAAIGGGLYYPMLFFWNGVSGSWLLMIGLAVVSAAVGVGVGYAWGGTERSRSARTGAITAVLVAAVLFLDRLAQTWYDYTNSTWVHGRPIATSGDSTPNLAGSFWMHTTDLLTHIALPSITLVLVSMASYTRYVRASTLEVLNQDYIRTARAKGLTERTVIMRHAFRNALLPLASVVPVDILFILGGALITETVFGWSGMGHLFVQSLHEEILDPVMGYLLIVAILAPLANIVADVLYAVLDPRIRVDA</sequence>
<protein>
    <submittedName>
        <fullName evidence="9">ABC transporter permease</fullName>
    </submittedName>
</protein>
<feature type="transmembrane region" description="Helical" evidence="7">
    <location>
        <begin position="441"/>
        <end position="468"/>
    </location>
</feature>
<evidence type="ECO:0000256" key="4">
    <source>
        <dbReference type="ARBA" id="ARBA00022692"/>
    </source>
</evidence>
<feature type="transmembrane region" description="Helical" evidence="7">
    <location>
        <begin position="204"/>
        <end position="222"/>
    </location>
</feature>
<dbReference type="InterPro" id="IPR045621">
    <property type="entry name" value="BPD_transp_1_N"/>
</dbReference>
<reference evidence="9 10" key="1">
    <citation type="submission" date="2019-03" db="EMBL/GenBank/DDBJ databases">
        <authorList>
            <person name="Kim M.K.M."/>
        </authorList>
    </citation>
    <scope>NUCLEOTIDE SEQUENCE [LARGE SCALE GENOMIC DNA]</scope>
    <source>
        <strain evidence="9 10">18JY15-6</strain>
    </source>
</reference>
<name>A0A4R1BY28_9ACTN</name>
<feature type="transmembrane region" description="Helical" evidence="7">
    <location>
        <begin position="242"/>
        <end position="260"/>
    </location>
</feature>
<feature type="transmembrane region" description="Helical" evidence="7">
    <location>
        <begin position="12"/>
        <end position="31"/>
    </location>
</feature>
<feature type="transmembrane region" description="Helical" evidence="7">
    <location>
        <begin position="488"/>
        <end position="512"/>
    </location>
</feature>
<evidence type="ECO:0000256" key="7">
    <source>
        <dbReference type="RuleBase" id="RU363032"/>
    </source>
</evidence>
<feature type="transmembrane region" description="Helical" evidence="7">
    <location>
        <begin position="142"/>
        <end position="165"/>
    </location>
</feature>
<keyword evidence="4 7" id="KW-0812">Transmembrane</keyword>
<comment type="similarity">
    <text evidence="7">Belongs to the binding-protein-dependent transport system permease family.</text>
</comment>
<dbReference type="CDD" id="cd06261">
    <property type="entry name" value="TM_PBP2"/>
    <property type="match status" value="1"/>
</dbReference>
<evidence type="ECO:0000256" key="6">
    <source>
        <dbReference type="ARBA" id="ARBA00023136"/>
    </source>
</evidence>
<organism evidence="9 10">
    <name type="scientific">Nocardioides jejuensis</name>
    <dbReference type="NCBI Taxonomy" id="2502782"/>
    <lineage>
        <taxon>Bacteria</taxon>
        <taxon>Bacillati</taxon>
        <taxon>Actinomycetota</taxon>
        <taxon>Actinomycetes</taxon>
        <taxon>Propionibacteriales</taxon>
        <taxon>Nocardioidaceae</taxon>
        <taxon>Nocardioides</taxon>
    </lineage>
</organism>
<dbReference type="SUPFAM" id="SSF161098">
    <property type="entry name" value="MetI-like"/>
    <property type="match status" value="1"/>
</dbReference>
<keyword evidence="6 7" id="KW-0472">Membrane</keyword>
<proteinExistence type="inferred from homology"/>
<evidence type="ECO:0000256" key="1">
    <source>
        <dbReference type="ARBA" id="ARBA00004651"/>
    </source>
</evidence>
<dbReference type="Pfam" id="PF19300">
    <property type="entry name" value="BPD_transp_1_N"/>
    <property type="match status" value="1"/>
</dbReference>
<comment type="subcellular location">
    <subcellularLocation>
        <location evidence="1 7">Cell membrane</location>
        <topology evidence="1 7">Multi-pass membrane protein</topology>
    </subcellularLocation>
</comment>